<evidence type="ECO:0000256" key="1">
    <source>
        <dbReference type="SAM" id="MobiDB-lite"/>
    </source>
</evidence>
<feature type="region of interest" description="Disordered" evidence="1">
    <location>
        <begin position="187"/>
        <end position="209"/>
    </location>
</feature>
<organism evidence="3 4">
    <name type="scientific">Wansuia hejianensis</name>
    <dbReference type="NCBI Taxonomy" id="2763667"/>
    <lineage>
        <taxon>Bacteria</taxon>
        <taxon>Bacillati</taxon>
        <taxon>Bacillota</taxon>
        <taxon>Clostridia</taxon>
        <taxon>Lachnospirales</taxon>
        <taxon>Lachnospiraceae</taxon>
        <taxon>Wansuia</taxon>
    </lineage>
</organism>
<proteinExistence type="predicted"/>
<keyword evidence="4" id="KW-1185">Reference proteome</keyword>
<reference evidence="3 4" key="1">
    <citation type="submission" date="2020-08" db="EMBL/GenBank/DDBJ databases">
        <authorList>
            <person name="Liu C."/>
            <person name="Sun Q."/>
        </authorList>
    </citation>
    <scope>NUCLEOTIDE SEQUENCE [LARGE SCALE GENOMIC DNA]</scope>
    <source>
        <strain evidence="3 4">NSJ-29</strain>
    </source>
</reference>
<protein>
    <recommendedName>
        <fullName evidence="5">Type 4 fimbrial biogenesis protein PilX N-terminal domain-containing protein</fullName>
    </recommendedName>
</protein>
<feature type="compositionally biased region" description="Low complexity" evidence="1">
    <location>
        <begin position="187"/>
        <end position="198"/>
    </location>
</feature>
<evidence type="ECO:0000256" key="2">
    <source>
        <dbReference type="SAM" id="Phobius"/>
    </source>
</evidence>
<dbReference type="EMBL" id="CP060635">
    <property type="protein sequence ID" value="QNM09650.1"/>
    <property type="molecule type" value="Genomic_DNA"/>
</dbReference>
<name>A0A7G9GFR8_9FIRM</name>
<gene>
    <name evidence="3" type="ORF">H9Q79_04985</name>
</gene>
<keyword evidence="2" id="KW-0472">Membrane</keyword>
<dbReference type="RefSeq" id="WP_118644424.1">
    <property type="nucleotide sequence ID" value="NZ_CP060635.1"/>
</dbReference>
<dbReference type="KEGG" id="whj:H9Q79_04985"/>
<evidence type="ECO:0000313" key="4">
    <source>
        <dbReference type="Proteomes" id="UP000515860"/>
    </source>
</evidence>
<keyword evidence="2" id="KW-1133">Transmembrane helix</keyword>
<sequence>MKVNIRKQKDGSALLGAIIIMAVVMLLSLSLLMISYSLFHTAGKRQDASQCRELAQSLSKALEEEITIPPFQSYQEQEAALNEGKYPLWFYLRYNVWQSSWPYYNTEERGHTASYACRYFTITPSDAGIEGAELLDGISVMIYWESESGAEEAGTPLVIQVTCEKGRQKTTVTSTYELIVGSTDYTDAPGPDAGTAGAEVNPNGNSIENEKAWSWSLNMRE</sequence>
<dbReference type="AlphaFoldDB" id="A0A7G9GFR8"/>
<evidence type="ECO:0000313" key="3">
    <source>
        <dbReference type="EMBL" id="QNM09650.1"/>
    </source>
</evidence>
<feature type="transmembrane region" description="Helical" evidence="2">
    <location>
        <begin position="12"/>
        <end position="39"/>
    </location>
</feature>
<evidence type="ECO:0008006" key="5">
    <source>
        <dbReference type="Google" id="ProtNLM"/>
    </source>
</evidence>
<accession>A0A7G9GFR8</accession>
<dbReference type="Proteomes" id="UP000515860">
    <property type="component" value="Chromosome"/>
</dbReference>
<keyword evidence="2" id="KW-0812">Transmembrane</keyword>